<dbReference type="HAMAP" id="MF_00019">
    <property type="entry name" value="PlsX"/>
    <property type="match status" value="1"/>
</dbReference>
<comment type="pathway">
    <text evidence="10">Lipid metabolism; phospholipid metabolism.</text>
</comment>
<dbReference type="PANTHER" id="PTHR30100:SF1">
    <property type="entry name" value="PHOSPHATE ACYLTRANSFERASE"/>
    <property type="match status" value="1"/>
</dbReference>
<evidence type="ECO:0000256" key="6">
    <source>
        <dbReference type="ARBA" id="ARBA00023209"/>
    </source>
</evidence>
<keyword evidence="12" id="KW-1185">Reference proteome</keyword>
<comment type="subcellular location">
    <subcellularLocation>
        <location evidence="10">Cytoplasm</location>
    </subcellularLocation>
    <text evidence="10">Associated with the membrane possibly through PlsY.</text>
</comment>
<dbReference type="RefSeq" id="WP_218282583.1">
    <property type="nucleotide sequence ID" value="NZ_CP078093.1"/>
</dbReference>
<accession>A0ABX8RD97</accession>
<proteinExistence type="inferred from homology"/>
<keyword evidence="7 10" id="KW-1208">Phospholipid metabolism</keyword>
<dbReference type="InterPro" id="IPR012281">
    <property type="entry name" value="Phospholipid_synth_PlsX-like"/>
</dbReference>
<keyword evidence="3 10" id="KW-0444">Lipid biosynthesis</keyword>
<organism evidence="11 12">
    <name type="scientific">Crassaminicella indica</name>
    <dbReference type="NCBI Taxonomy" id="2855394"/>
    <lineage>
        <taxon>Bacteria</taxon>
        <taxon>Bacillati</taxon>
        <taxon>Bacillota</taxon>
        <taxon>Clostridia</taxon>
        <taxon>Eubacteriales</taxon>
        <taxon>Clostridiaceae</taxon>
        <taxon>Crassaminicella</taxon>
    </lineage>
</organism>
<dbReference type="PIRSF" id="PIRSF002465">
    <property type="entry name" value="Phsphlp_syn_PlsX"/>
    <property type="match status" value="1"/>
</dbReference>
<comment type="catalytic activity">
    <reaction evidence="1 10">
        <text>a fatty acyl-[ACP] + phosphate = an acyl phosphate + holo-[ACP]</text>
        <dbReference type="Rhea" id="RHEA:42292"/>
        <dbReference type="Rhea" id="RHEA-COMP:9685"/>
        <dbReference type="Rhea" id="RHEA-COMP:14125"/>
        <dbReference type="ChEBI" id="CHEBI:43474"/>
        <dbReference type="ChEBI" id="CHEBI:59918"/>
        <dbReference type="ChEBI" id="CHEBI:64479"/>
        <dbReference type="ChEBI" id="CHEBI:138651"/>
        <dbReference type="EC" id="2.3.1.274"/>
    </reaction>
</comment>
<evidence type="ECO:0000256" key="10">
    <source>
        <dbReference type="HAMAP-Rule" id="MF_00019"/>
    </source>
</evidence>
<evidence type="ECO:0000256" key="4">
    <source>
        <dbReference type="ARBA" id="ARBA00022679"/>
    </source>
</evidence>
<comment type="subunit">
    <text evidence="9 10">Homodimer. Probably interacts with PlsY.</text>
</comment>
<evidence type="ECO:0000256" key="8">
    <source>
        <dbReference type="ARBA" id="ARBA00024069"/>
    </source>
</evidence>
<keyword evidence="2 10" id="KW-0963">Cytoplasm</keyword>
<dbReference type="PANTHER" id="PTHR30100">
    <property type="entry name" value="FATTY ACID/PHOSPHOLIPID SYNTHESIS PROTEIN PLSX"/>
    <property type="match status" value="1"/>
</dbReference>
<evidence type="ECO:0000256" key="5">
    <source>
        <dbReference type="ARBA" id="ARBA00023098"/>
    </source>
</evidence>
<dbReference type="Pfam" id="PF02504">
    <property type="entry name" value="FA_synthesis"/>
    <property type="match status" value="1"/>
</dbReference>
<sequence>MRIAVDGMGGDHAPKEIVKGCIECINEVDDIDIFLIGQKNLIEKELEKYAFDSTRIKIIHASEIITNEDKPVKAVRRKKDSSMIVGLNLLKERKVEAFISAGNTGALLAGSLFNLGRIKGIDRPAIASVYPTTKGISLLVDAGANAECKARNLLEFGLMGSVYVEKVLGKENPSIGLANIGIEEGKGTQLIKESFELFKKTDLNFCGNAEVRDLPKGIVDVIVCDGFVGNVILKLTEGVAMTIMSMLKEQFTKNFINKIGAAILKGSLKEFKKNLDYTEYGGAPLLGINGAVVKAHGSSNAKAIKNAIKQAKIFVEGEVVQIINREICRIGDENNAE</sequence>
<evidence type="ECO:0000256" key="3">
    <source>
        <dbReference type="ARBA" id="ARBA00022516"/>
    </source>
</evidence>
<evidence type="ECO:0000313" key="12">
    <source>
        <dbReference type="Proteomes" id="UP000886818"/>
    </source>
</evidence>
<evidence type="ECO:0000313" key="11">
    <source>
        <dbReference type="EMBL" id="QXM05885.1"/>
    </source>
</evidence>
<keyword evidence="6 10" id="KW-0594">Phospholipid biosynthesis</keyword>
<dbReference type="InterPro" id="IPR003664">
    <property type="entry name" value="FA_synthesis"/>
</dbReference>
<evidence type="ECO:0000256" key="7">
    <source>
        <dbReference type="ARBA" id="ARBA00023264"/>
    </source>
</evidence>
<dbReference type="NCBIfam" id="TIGR00182">
    <property type="entry name" value="plsX"/>
    <property type="match status" value="1"/>
</dbReference>
<evidence type="ECO:0000256" key="1">
    <source>
        <dbReference type="ARBA" id="ARBA00001232"/>
    </source>
</evidence>
<keyword evidence="5 10" id="KW-0443">Lipid metabolism</keyword>
<evidence type="ECO:0000256" key="2">
    <source>
        <dbReference type="ARBA" id="ARBA00022490"/>
    </source>
</evidence>
<gene>
    <name evidence="10 11" type="primary">plsX</name>
    <name evidence="11" type="ORF">KVH43_11050</name>
</gene>
<dbReference type="Proteomes" id="UP000886818">
    <property type="component" value="Chromosome"/>
</dbReference>
<comment type="similarity">
    <text evidence="10">Belongs to the PlsX family.</text>
</comment>
<dbReference type="EC" id="2.3.1.274" evidence="8 10"/>
<protein>
    <recommendedName>
        <fullName evidence="8 10">Phosphate acyltransferase</fullName>
        <ecNumber evidence="8 10">2.3.1.274</ecNumber>
    </recommendedName>
    <alternativeName>
        <fullName evidence="10">Acyl-ACP phosphotransacylase</fullName>
    </alternativeName>
    <alternativeName>
        <fullName evidence="10">Acyl-[acyl-carrier-protein]--phosphate acyltransferase</fullName>
    </alternativeName>
    <alternativeName>
        <fullName evidence="10">Phosphate-acyl-ACP acyltransferase</fullName>
    </alternativeName>
</protein>
<keyword evidence="4 10" id="KW-0808">Transferase</keyword>
<evidence type="ECO:0000256" key="9">
    <source>
        <dbReference type="ARBA" id="ARBA00046608"/>
    </source>
</evidence>
<reference evidence="11" key="1">
    <citation type="submission" date="2021-07" db="EMBL/GenBank/DDBJ databases">
        <title>Complete genome sequence of Crassaminicella sp. 143-21, isolated from a deep-sea hydrothermal vent.</title>
        <authorList>
            <person name="Li X."/>
        </authorList>
    </citation>
    <scope>NUCLEOTIDE SEQUENCE</scope>
    <source>
        <strain evidence="11">143-21</strain>
    </source>
</reference>
<comment type="function">
    <text evidence="10">Catalyzes the reversible formation of acyl-phosphate (acyl-PO(4)) from acyl-[acyl-carrier-protein] (acyl-ACP). This enzyme utilizes acyl-ACP as fatty acyl donor, but not acyl-CoA.</text>
</comment>
<dbReference type="GO" id="GO:0016746">
    <property type="term" value="F:acyltransferase activity"/>
    <property type="evidence" value="ECO:0007669"/>
    <property type="project" value="UniProtKB-KW"/>
</dbReference>
<dbReference type="EMBL" id="CP078093">
    <property type="protein sequence ID" value="QXM05885.1"/>
    <property type="molecule type" value="Genomic_DNA"/>
</dbReference>
<keyword evidence="11" id="KW-0012">Acyltransferase</keyword>
<name>A0ABX8RD97_9CLOT</name>